<name>A0A8X6NRB6_NEPPI</name>
<organism evidence="2 3">
    <name type="scientific">Nephila pilipes</name>
    <name type="common">Giant wood spider</name>
    <name type="synonym">Nephila maculata</name>
    <dbReference type="NCBI Taxonomy" id="299642"/>
    <lineage>
        <taxon>Eukaryota</taxon>
        <taxon>Metazoa</taxon>
        <taxon>Ecdysozoa</taxon>
        <taxon>Arthropoda</taxon>
        <taxon>Chelicerata</taxon>
        <taxon>Arachnida</taxon>
        <taxon>Araneae</taxon>
        <taxon>Araneomorphae</taxon>
        <taxon>Entelegynae</taxon>
        <taxon>Araneoidea</taxon>
        <taxon>Nephilidae</taxon>
        <taxon>Nephila</taxon>
    </lineage>
</organism>
<dbReference type="Proteomes" id="UP000887013">
    <property type="component" value="Unassembled WGS sequence"/>
</dbReference>
<reference evidence="2" key="1">
    <citation type="submission" date="2020-08" db="EMBL/GenBank/DDBJ databases">
        <title>Multicomponent nature underlies the extraordinary mechanical properties of spider dragline silk.</title>
        <authorList>
            <person name="Kono N."/>
            <person name="Nakamura H."/>
            <person name="Mori M."/>
            <person name="Yoshida Y."/>
            <person name="Ohtoshi R."/>
            <person name="Malay A.D."/>
            <person name="Moran D.A.P."/>
            <person name="Tomita M."/>
            <person name="Numata K."/>
            <person name="Arakawa K."/>
        </authorList>
    </citation>
    <scope>NUCLEOTIDE SEQUENCE</scope>
</reference>
<keyword evidence="3" id="KW-1185">Reference proteome</keyword>
<evidence type="ECO:0000313" key="2">
    <source>
        <dbReference type="EMBL" id="GFT27183.1"/>
    </source>
</evidence>
<comment type="caution">
    <text evidence="2">The sequence shown here is derived from an EMBL/GenBank/DDBJ whole genome shotgun (WGS) entry which is preliminary data.</text>
</comment>
<protein>
    <submittedName>
        <fullName evidence="2">Uncharacterized protein</fullName>
    </submittedName>
</protein>
<feature type="region of interest" description="Disordered" evidence="1">
    <location>
        <begin position="79"/>
        <end position="105"/>
    </location>
</feature>
<dbReference type="AlphaFoldDB" id="A0A8X6NRB6"/>
<dbReference type="EMBL" id="BMAW01060649">
    <property type="protein sequence ID" value="GFT27183.1"/>
    <property type="molecule type" value="Genomic_DNA"/>
</dbReference>
<accession>A0A8X6NRB6</accession>
<evidence type="ECO:0000313" key="3">
    <source>
        <dbReference type="Proteomes" id="UP000887013"/>
    </source>
</evidence>
<sequence length="129" mass="14629">MVTAHWRAISILFLKKFSENRVHWSGHFTKTRTRDSSSPGYVFTQSELLPLIKHKLSSISNVTLNLARIAYLKGSPWLGSTKNSTPPKGDSIYISSKRNEKTGGKNERRNFSFMICAIGKKCVRGKEIR</sequence>
<evidence type="ECO:0000256" key="1">
    <source>
        <dbReference type="SAM" id="MobiDB-lite"/>
    </source>
</evidence>
<gene>
    <name evidence="2" type="ORF">NPIL_100011</name>
</gene>
<proteinExistence type="predicted"/>